<feature type="site" description="Transition state stabilizer" evidence="9">
    <location>
        <position position="8"/>
    </location>
</feature>
<comment type="pathway">
    <text evidence="1 9">Amino-acid biosynthesis; L-arginine biosynthesis; N(2)-acetyl-L-ornithine from L-glutamate: step 2/4.</text>
</comment>
<comment type="function">
    <text evidence="9">Catalyzes the ATP-dependent phosphorylation of N-acetyl-L-glutamate.</text>
</comment>
<organism evidence="11 12">
    <name type="scientific">Lentibacillus halodurans</name>
    <dbReference type="NCBI Taxonomy" id="237679"/>
    <lineage>
        <taxon>Bacteria</taxon>
        <taxon>Bacillati</taxon>
        <taxon>Bacillota</taxon>
        <taxon>Bacilli</taxon>
        <taxon>Bacillales</taxon>
        <taxon>Bacillaceae</taxon>
        <taxon>Lentibacillus</taxon>
    </lineage>
</organism>
<dbReference type="Pfam" id="PF00696">
    <property type="entry name" value="AA_kinase"/>
    <property type="match status" value="1"/>
</dbReference>
<keyword evidence="6 9" id="KW-0418">Kinase</keyword>
<keyword evidence="3 9" id="KW-0028">Amino-acid biosynthesis</keyword>
<evidence type="ECO:0000256" key="5">
    <source>
        <dbReference type="ARBA" id="ARBA00022741"/>
    </source>
</evidence>
<reference evidence="11 12" key="1">
    <citation type="submission" date="2016-10" db="EMBL/GenBank/DDBJ databases">
        <authorList>
            <person name="de Groot N.N."/>
        </authorList>
    </citation>
    <scope>NUCLEOTIDE SEQUENCE [LARGE SCALE GENOMIC DNA]</scope>
    <source>
        <strain evidence="11 12">CGMCC 1.3702</strain>
    </source>
</reference>
<dbReference type="Proteomes" id="UP000198642">
    <property type="component" value="Unassembled WGS sequence"/>
</dbReference>
<dbReference type="PIRSF" id="PIRSF000728">
    <property type="entry name" value="NAGK"/>
    <property type="match status" value="1"/>
</dbReference>
<dbReference type="GO" id="GO:0005737">
    <property type="term" value="C:cytoplasm"/>
    <property type="evidence" value="ECO:0007669"/>
    <property type="project" value="UniProtKB-SubCell"/>
</dbReference>
<dbReference type="InterPro" id="IPR001048">
    <property type="entry name" value="Asp/Glu/Uridylate_kinase"/>
</dbReference>
<dbReference type="CDD" id="cd04238">
    <property type="entry name" value="AAK_NAGK-like"/>
    <property type="match status" value="1"/>
</dbReference>
<feature type="binding site" evidence="9">
    <location>
        <position position="63"/>
    </location>
    <ligand>
        <name>substrate</name>
    </ligand>
</feature>
<dbReference type="FunFam" id="3.40.1160.10:FF:000004">
    <property type="entry name" value="Acetylglutamate kinase"/>
    <property type="match status" value="1"/>
</dbReference>
<evidence type="ECO:0000256" key="6">
    <source>
        <dbReference type="ARBA" id="ARBA00022777"/>
    </source>
</evidence>
<name>A0A1I0W7M1_9BACI</name>
<evidence type="ECO:0000256" key="3">
    <source>
        <dbReference type="ARBA" id="ARBA00022605"/>
    </source>
</evidence>
<feature type="domain" description="Aspartate/glutamate/uridylate kinase" evidence="10">
    <location>
        <begin position="4"/>
        <end position="234"/>
    </location>
</feature>
<comment type="similarity">
    <text evidence="9">Belongs to the acetylglutamate kinase family. ArgB subfamily.</text>
</comment>
<evidence type="ECO:0000256" key="7">
    <source>
        <dbReference type="ARBA" id="ARBA00022840"/>
    </source>
</evidence>
<dbReference type="GO" id="GO:0005524">
    <property type="term" value="F:ATP binding"/>
    <property type="evidence" value="ECO:0007669"/>
    <property type="project" value="UniProtKB-UniRule"/>
</dbReference>
<dbReference type="GO" id="GO:0003991">
    <property type="term" value="F:acetylglutamate kinase activity"/>
    <property type="evidence" value="ECO:0007669"/>
    <property type="project" value="UniProtKB-UniRule"/>
</dbReference>
<gene>
    <name evidence="9" type="primary">argB</name>
    <name evidence="11" type="ORF">SAMN04488072_102243</name>
</gene>
<sequence length="256" mass="26716">MAEIAVIKCGGSIVDGLSEQFFHNIATLQQNGVKPIIVHGGGPAIQKLLDKLGVPFTFINGLRTTSAAAMNVVEMVLSGQINNTITRKLNVSGIQAVGLSGSDANLITAVPKNFQIYGYVGDVVDVNTLFLERILEQEIVPVIAPIAAGKNADRYNVNADTAAGAIAQATGAGKLIFVTDVPGIIKEEGLLHSASEAEIEDLIVRGVIHGGMIPKVKAAIACLNHNLHNVMIADANQVINDAGFTGTMITKSGEAV</sequence>
<evidence type="ECO:0000256" key="2">
    <source>
        <dbReference type="ARBA" id="ARBA00022571"/>
    </source>
</evidence>
<dbReference type="InterPro" id="IPR004662">
    <property type="entry name" value="AcgluKinase_fam"/>
</dbReference>
<dbReference type="HAMAP" id="MF_00082">
    <property type="entry name" value="ArgB"/>
    <property type="match status" value="1"/>
</dbReference>
<dbReference type="SUPFAM" id="SSF53633">
    <property type="entry name" value="Carbamate kinase-like"/>
    <property type="match status" value="1"/>
</dbReference>
<evidence type="ECO:0000259" key="10">
    <source>
        <dbReference type="Pfam" id="PF00696"/>
    </source>
</evidence>
<dbReference type="AlphaFoldDB" id="A0A1I0W7M1"/>
<keyword evidence="7 9" id="KW-0067">ATP-binding</keyword>
<evidence type="ECO:0000256" key="1">
    <source>
        <dbReference type="ARBA" id="ARBA00004828"/>
    </source>
</evidence>
<dbReference type="EMBL" id="FOJW01000002">
    <property type="protein sequence ID" value="SFA84033.1"/>
    <property type="molecule type" value="Genomic_DNA"/>
</dbReference>
<evidence type="ECO:0000313" key="12">
    <source>
        <dbReference type="Proteomes" id="UP000198642"/>
    </source>
</evidence>
<dbReference type="STRING" id="237679.SAMN04488072_102243"/>
<evidence type="ECO:0000313" key="11">
    <source>
        <dbReference type="EMBL" id="SFA84033.1"/>
    </source>
</evidence>
<comment type="subcellular location">
    <subcellularLocation>
        <location evidence="9">Cytoplasm</location>
    </subcellularLocation>
</comment>
<keyword evidence="9" id="KW-0963">Cytoplasm</keyword>
<feature type="site" description="Transition state stabilizer" evidence="9">
    <location>
        <position position="215"/>
    </location>
</feature>
<accession>A0A1I0W7M1</accession>
<dbReference type="PANTHER" id="PTHR23342">
    <property type="entry name" value="N-ACETYLGLUTAMATE SYNTHASE"/>
    <property type="match status" value="1"/>
</dbReference>
<dbReference type="PANTHER" id="PTHR23342:SF0">
    <property type="entry name" value="N-ACETYLGLUTAMATE SYNTHASE, MITOCHONDRIAL"/>
    <property type="match status" value="1"/>
</dbReference>
<dbReference type="InterPro" id="IPR037528">
    <property type="entry name" value="ArgB"/>
</dbReference>
<dbReference type="InterPro" id="IPR036393">
    <property type="entry name" value="AceGlu_kinase-like_sf"/>
</dbReference>
<dbReference type="RefSeq" id="WP_090233879.1">
    <property type="nucleotide sequence ID" value="NZ_FOJW01000002.1"/>
</dbReference>
<dbReference type="OrthoDB" id="9803155at2"/>
<dbReference type="NCBIfam" id="TIGR00761">
    <property type="entry name" value="argB"/>
    <property type="match status" value="1"/>
</dbReference>
<evidence type="ECO:0000256" key="4">
    <source>
        <dbReference type="ARBA" id="ARBA00022679"/>
    </source>
</evidence>
<proteinExistence type="inferred from homology"/>
<evidence type="ECO:0000256" key="8">
    <source>
        <dbReference type="ARBA" id="ARBA00048141"/>
    </source>
</evidence>
<comment type="catalytic activity">
    <reaction evidence="8 9">
        <text>N-acetyl-L-glutamate + ATP = N-acetyl-L-glutamyl 5-phosphate + ADP</text>
        <dbReference type="Rhea" id="RHEA:14629"/>
        <dbReference type="ChEBI" id="CHEBI:30616"/>
        <dbReference type="ChEBI" id="CHEBI:44337"/>
        <dbReference type="ChEBI" id="CHEBI:57936"/>
        <dbReference type="ChEBI" id="CHEBI:456216"/>
        <dbReference type="EC" id="2.7.2.8"/>
    </reaction>
</comment>
<evidence type="ECO:0000256" key="9">
    <source>
        <dbReference type="HAMAP-Rule" id="MF_00082"/>
    </source>
</evidence>
<feature type="binding site" evidence="9">
    <location>
        <position position="156"/>
    </location>
    <ligand>
        <name>substrate</name>
    </ligand>
</feature>
<keyword evidence="5 9" id="KW-0547">Nucleotide-binding</keyword>
<dbReference type="UniPathway" id="UPA00068">
    <property type="reaction ID" value="UER00107"/>
</dbReference>
<dbReference type="EC" id="2.7.2.8" evidence="9"/>
<keyword evidence="12" id="KW-1185">Reference proteome</keyword>
<keyword evidence="2 9" id="KW-0055">Arginine biosynthesis</keyword>
<protein>
    <recommendedName>
        <fullName evidence="9">Acetylglutamate kinase</fullName>
        <ecNumber evidence="9">2.7.2.8</ecNumber>
    </recommendedName>
    <alternativeName>
        <fullName evidence="9">N-acetyl-L-glutamate 5-phosphotransferase</fullName>
    </alternativeName>
    <alternativeName>
        <fullName evidence="9">NAG kinase</fullName>
        <shortName evidence="9">NAGK</shortName>
    </alternativeName>
</protein>
<dbReference type="Gene3D" id="3.40.1160.10">
    <property type="entry name" value="Acetylglutamate kinase-like"/>
    <property type="match status" value="1"/>
</dbReference>
<dbReference type="GO" id="GO:0042450">
    <property type="term" value="P:L-arginine biosynthetic process via ornithine"/>
    <property type="evidence" value="ECO:0007669"/>
    <property type="project" value="UniProtKB-UniRule"/>
</dbReference>
<keyword evidence="4 9" id="KW-0808">Transferase</keyword>
<feature type="binding site" evidence="9">
    <location>
        <begin position="41"/>
        <end position="42"/>
    </location>
    <ligand>
        <name>substrate</name>
    </ligand>
</feature>